<dbReference type="AlphaFoldDB" id="A0AAV2YH91"/>
<reference evidence="1" key="1">
    <citation type="submission" date="2022-11" db="EMBL/GenBank/DDBJ databases">
        <authorList>
            <person name="Morgan W.R."/>
            <person name="Tartar A."/>
        </authorList>
    </citation>
    <scope>NUCLEOTIDE SEQUENCE</scope>
    <source>
        <strain evidence="1">ARSEF 373</strain>
    </source>
</reference>
<accession>A0AAV2YH91</accession>
<name>A0AAV2YH91_9STRA</name>
<dbReference type="Proteomes" id="UP001146120">
    <property type="component" value="Unassembled WGS sequence"/>
</dbReference>
<gene>
    <name evidence="1" type="ORF">N0F65_001104</name>
</gene>
<evidence type="ECO:0000313" key="2">
    <source>
        <dbReference type="Proteomes" id="UP001146120"/>
    </source>
</evidence>
<organism evidence="1 2">
    <name type="scientific">Lagenidium giganteum</name>
    <dbReference type="NCBI Taxonomy" id="4803"/>
    <lineage>
        <taxon>Eukaryota</taxon>
        <taxon>Sar</taxon>
        <taxon>Stramenopiles</taxon>
        <taxon>Oomycota</taxon>
        <taxon>Peronosporomycetes</taxon>
        <taxon>Pythiales</taxon>
        <taxon>Pythiaceae</taxon>
    </lineage>
</organism>
<proteinExistence type="predicted"/>
<evidence type="ECO:0000313" key="1">
    <source>
        <dbReference type="EMBL" id="DAZ94370.1"/>
    </source>
</evidence>
<keyword evidence="2" id="KW-1185">Reference proteome</keyword>
<dbReference type="EMBL" id="DAKRPA010000254">
    <property type="protein sequence ID" value="DAZ94370.1"/>
    <property type="molecule type" value="Genomic_DNA"/>
</dbReference>
<comment type="caution">
    <text evidence="1">The sequence shown here is derived from an EMBL/GenBank/DDBJ whole genome shotgun (WGS) entry which is preliminary data.</text>
</comment>
<protein>
    <submittedName>
        <fullName evidence="1">Uncharacterized protein</fullName>
    </submittedName>
</protein>
<feature type="non-terminal residue" evidence="1">
    <location>
        <position position="102"/>
    </location>
</feature>
<sequence length="102" mass="11558">MVRSGLGAWTLSEHALLEPNTVMLFGPWAYPVQSIPKNETNGTANVWTYKFDTTSIIWRAFGEYYDIDAFPRCLMYKEPCPEDTFSFVNLFGMMDGIANSTA</sequence>
<reference evidence="1" key="2">
    <citation type="journal article" date="2023" name="Microbiol Resour">
        <title>Decontamination and Annotation of the Draft Genome Sequence of the Oomycete Lagenidium giganteum ARSEF 373.</title>
        <authorList>
            <person name="Morgan W.R."/>
            <person name="Tartar A."/>
        </authorList>
    </citation>
    <scope>NUCLEOTIDE SEQUENCE</scope>
    <source>
        <strain evidence="1">ARSEF 373</strain>
    </source>
</reference>